<evidence type="ECO:0000259" key="8">
    <source>
        <dbReference type="Pfam" id="PF00891"/>
    </source>
</evidence>
<reference evidence="10 11" key="1">
    <citation type="journal article" date="2018" name="Gigascience">
        <title>Genomes of trombidid mites reveal novel predicted allergens and laterally-transferred genes associated with secondary metabolism.</title>
        <authorList>
            <person name="Dong X."/>
            <person name="Chaisiri K."/>
            <person name="Xia D."/>
            <person name="Armstrong S.D."/>
            <person name="Fang Y."/>
            <person name="Donnelly M.J."/>
            <person name="Kadowaki T."/>
            <person name="McGarry J.W."/>
            <person name="Darby A.C."/>
            <person name="Makepeace B.L."/>
        </authorList>
    </citation>
    <scope>NUCLEOTIDE SEQUENCE [LARGE SCALE GENOMIC DNA]</scope>
    <source>
        <strain evidence="10">UoL-WK</strain>
    </source>
</reference>
<proteinExistence type="predicted"/>
<dbReference type="Pfam" id="PF00891">
    <property type="entry name" value="Methyltransf_2"/>
    <property type="match status" value="1"/>
</dbReference>
<dbReference type="OrthoDB" id="1606438at2759"/>
<keyword evidence="1 10" id="KW-0489">Methyltransferase</keyword>
<dbReference type="GO" id="GO:0032259">
    <property type="term" value="P:methylation"/>
    <property type="evidence" value="ECO:0007669"/>
    <property type="project" value="UniProtKB-KW"/>
</dbReference>
<dbReference type="Proteomes" id="UP000285301">
    <property type="component" value="Unassembled WGS sequence"/>
</dbReference>
<evidence type="ECO:0000313" key="10">
    <source>
        <dbReference type="EMBL" id="RWR99136.1"/>
    </source>
</evidence>
<dbReference type="InterPro" id="IPR036388">
    <property type="entry name" value="WH-like_DNA-bd_sf"/>
</dbReference>
<dbReference type="EMBL" id="NCKU01016779">
    <property type="protein sequence ID" value="RWR99136.1"/>
    <property type="molecule type" value="Genomic_DNA"/>
</dbReference>
<keyword evidence="3" id="KW-0949">S-adenosyl-L-methionine</keyword>
<dbReference type="InterPro" id="IPR036390">
    <property type="entry name" value="WH_DNA-bd_sf"/>
</dbReference>
<sequence>MQENQKLAAQMIDHFIVDLWRSNILYAAAKLDIADYLSIKPMKAEELAPFTNANADSLSRFLRALTTIGYAEKDEKQCFRLTPKGNLLRSNVSFSFKHVILFTNGDLYTLWSKLDQGVKSGKRVAESLYGVPFYDYINKRPNVLNNFCKAVKQVTRAFCQEIPQIYDFTQFKHIIDLAGNDGEFLSIVLAQATNAKGTVFDLEPVIEEARKNLAKTSVKDRCGFSIGNFLESVPADGDCYIIKSALDDYNDEDMLKILKNVRKQMKPSTKLLLCEIMLSELNEPDVNTQTDLFLFLLQNGKERTKQEWEQLIEQAYLRINNTIPTSSPFSFIIEVTL</sequence>
<dbReference type="GO" id="GO:0017096">
    <property type="term" value="F:acetylserotonin O-methyltransferase activity"/>
    <property type="evidence" value="ECO:0007669"/>
    <property type="project" value="UniProtKB-EC"/>
</dbReference>
<dbReference type="EC" id="2.1.1.4" evidence="5"/>
<dbReference type="Gene3D" id="1.10.10.10">
    <property type="entry name" value="Winged helix-like DNA-binding domain superfamily/Winged helix DNA-binding domain"/>
    <property type="match status" value="1"/>
</dbReference>
<protein>
    <recommendedName>
        <fullName evidence="6">Acetylserotonin O-methyltransferase</fullName>
        <ecNumber evidence="5">2.1.1.4</ecNumber>
    </recommendedName>
    <alternativeName>
        <fullName evidence="7">Hydroxyindole O-methyltransferase</fullName>
    </alternativeName>
</protein>
<evidence type="ECO:0000256" key="7">
    <source>
        <dbReference type="ARBA" id="ARBA00043054"/>
    </source>
</evidence>
<dbReference type="GO" id="GO:0046983">
    <property type="term" value="F:protein dimerization activity"/>
    <property type="evidence" value="ECO:0007669"/>
    <property type="project" value="InterPro"/>
</dbReference>
<evidence type="ECO:0000256" key="6">
    <source>
        <dbReference type="ARBA" id="ARBA00040730"/>
    </source>
</evidence>
<evidence type="ECO:0000313" key="11">
    <source>
        <dbReference type="Proteomes" id="UP000285301"/>
    </source>
</evidence>
<dbReference type="Gene3D" id="3.40.50.150">
    <property type="entry name" value="Vaccinia Virus protein VP39"/>
    <property type="match status" value="1"/>
</dbReference>
<dbReference type="PANTHER" id="PTHR43712:SF2">
    <property type="entry name" value="O-METHYLTRANSFERASE CICE"/>
    <property type="match status" value="1"/>
</dbReference>
<dbReference type="AlphaFoldDB" id="A0A443Q7X5"/>
<dbReference type="PIRSF" id="PIRSF005739">
    <property type="entry name" value="O-mtase"/>
    <property type="match status" value="1"/>
</dbReference>
<dbReference type="InterPro" id="IPR001077">
    <property type="entry name" value="COMT_C"/>
</dbReference>
<comment type="function">
    <text evidence="4">Catalyzes the transfer of a methyl group onto N-acetylserotonin, producing melatonin (N-acetyl-5-methoxytryptamine).</text>
</comment>
<comment type="caution">
    <text evidence="10">The sequence shown here is derived from an EMBL/GenBank/DDBJ whole genome shotgun (WGS) entry which is preliminary data.</text>
</comment>
<dbReference type="Pfam" id="PF08100">
    <property type="entry name" value="Dimerisation"/>
    <property type="match status" value="1"/>
</dbReference>
<evidence type="ECO:0000256" key="3">
    <source>
        <dbReference type="ARBA" id="ARBA00022691"/>
    </source>
</evidence>
<keyword evidence="11" id="KW-1185">Reference proteome</keyword>
<evidence type="ECO:0000256" key="5">
    <source>
        <dbReference type="ARBA" id="ARBA00039116"/>
    </source>
</evidence>
<evidence type="ECO:0000256" key="1">
    <source>
        <dbReference type="ARBA" id="ARBA00022603"/>
    </source>
</evidence>
<evidence type="ECO:0000256" key="4">
    <source>
        <dbReference type="ARBA" id="ARBA00037645"/>
    </source>
</evidence>
<dbReference type="STRING" id="1965070.A0A443Q7X5"/>
<feature type="domain" description="O-methyltransferase dimerisation" evidence="9">
    <location>
        <begin position="19"/>
        <end position="88"/>
    </location>
</feature>
<dbReference type="SUPFAM" id="SSF46785">
    <property type="entry name" value="Winged helix' DNA-binding domain"/>
    <property type="match status" value="1"/>
</dbReference>
<evidence type="ECO:0000256" key="2">
    <source>
        <dbReference type="ARBA" id="ARBA00022679"/>
    </source>
</evidence>
<dbReference type="PROSITE" id="PS51683">
    <property type="entry name" value="SAM_OMT_II"/>
    <property type="match status" value="1"/>
</dbReference>
<name>A0A443Q7X5_9ACAR</name>
<dbReference type="SUPFAM" id="SSF53335">
    <property type="entry name" value="S-adenosyl-L-methionine-dependent methyltransferases"/>
    <property type="match status" value="1"/>
</dbReference>
<dbReference type="InterPro" id="IPR029063">
    <property type="entry name" value="SAM-dependent_MTases_sf"/>
</dbReference>
<dbReference type="PANTHER" id="PTHR43712">
    <property type="entry name" value="PUTATIVE (AFU_ORTHOLOGUE AFUA_4G14580)-RELATED"/>
    <property type="match status" value="1"/>
</dbReference>
<gene>
    <name evidence="10" type="ORF">B4U79_17076</name>
</gene>
<dbReference type="InterPro" id="IPR012967">
    <property type="entry name" value="COMT_dimerisation"/>
</dbReference>
<dbReference type="Gene3D" id="1.10.287.1350">
    <property type="match status" value="1"/>
</dbReference>
<organism evidence="10 11">
    <name type="scientific">Dinothrombium tinctorium</name>
    <dbReference type="NCBI Taxonomy" id="1965070"/>
    <lineage>
        <taxon>Eukaryota</taxon>
        <taxon>Metazoa</taxon>
        <taxon>Ecdysozoa</taxon>
        <taxon>Arthropoda</taxon>
        <taxon>Chelicerata</taxon>
        <taxon>Arachnida</taxon>
        <taxon>Acari</taxon>
        <taxon>Acariformes</taxon>
        <taxon>Trombidiformes</taxon>
        <taxon>Prostigmata</taxon>
        <taxon>Anystina</taxon>
        <taxon>Parasitengona</taxon>
        <taxon>Trombidioidea</taxon>
        <taxon>Trombidiidae</taxon>
        <taxon>Dinothrombium</taxon>
    </lineage>
</organism>
<accession>A0A443Q7X5</accession>
<feature type="domain" description="O-methyltransferase C-terminal" evidence="8">
    <location>
        <begin position="111"/>
        <end position="315"/>
    </location>
</feature>
<keyword evidence="2 10" id="KW-0808">Transferase</keyword>
<evidence type="ECO:0000259" key="9">
    <source>
        <dbReference type="Pfam" id="PF08100"/>
    </source>
</evidence>
<dbReference type="InterPro" id="IPR016461">
    <property type="entry name" value="COMT-like"/>
</dbReference>